<feature type="domain" description="CBS" evidence="3">
    <location>
        <begin position="44"/>
        <end position="102"/>
    </location>
</feature>
<dbReference type="AlphaFoldDB" id="A0A375ILR1"/>
<dbReference type="Proteomes" id="UP000255505">
    <property type="component" value="Plasmid II"/>
</dbReference>
<organism evidence="4 5">
    <name type="scientific">Cupriavidus taiwanensis</name>
    <dbReference type="NCBI Taxonomy" id="164546"/>
    <lineage>
        <taxon>Bacteria</taxon>
        <taxon>Pseudomonadati</taxon>
        <taxon>Pseudomonadota</taxon>
        <taxon>Betaproteobacteria</taxon>
        <taxon>Burkholderiales</taxon>
        <taxon>Burkholderiaceae</taxon>
        <taxon>Cupriavidus</taxon>
    </lineage>
</organism>
<protein>
    <recommendedName>
        <fullName evidence="3">CBS domain-containing protein</fullName>
    </recommendedName>
</protein>
<dbReference type="PROSITE" id="PS51371">
    <property type="entry name" value="CBS"/>
    <property type="match status" value="1"/>
</dbReference>
<evidence type="ECO:0000259" key="3">
    <source>
        <dbReference type="PROSITE" id="PS51371"/>
    </source>
</evidence>
<reference evidence="4 5" key="1">
    <citation type="submission" date="2018-01" db="EMBL/GenBank/DDBJ databases">
        <authorList>
            <person name="Gaut B.S."/>
            <person name="Morton B.R."/>
            <person name="Clegg M.T."/>
            <person name="Duvall M.R."/>
        </authorList>
    </citation>
    <scope>NUCLEOTIDE SEQUENCE [LARGE SCALE GENOMIC DNA]</scope>
    <source>
        <strain evidence="4">Cupriavidus taiwanensis LMG 19425</strain>
        <plasmid evidence="5">Plasmid ii</plasmid>
    </source>
</reference>
<evidence type="ECO:0000256" key="1">
    <source>
        <dbReference type="PROSITE-ProRule" id="PRU00703"/>
    </source>
</evidence>
<keyword evidence="4" id="KW-0614">Plasmid</keyword>
<feature type="compositionally biased region" description="Basic residues" evidence="2">
    <location>
        <begin position="128"/>
        <end position="145"/>
    </location>
</feature>
<dbReference type="EMBL" id="LT991977">
    <property type="protein sequence ID" value="SPK74991.1"/>
    <property type="molecule type" value="Genomic_DNA"/>
</dbReference>
<proteinExistence type="predicted"/>
<evidence type="ECO:0000256" key="2">
    <source>
        <dbReference type="SAM" id="MobiDB-lite"/>
    </source>
</evidence>
<evidence type="ECO:0000313" key="4">
    <source>
        <dbReference type="EMBL" id="SPK74991.1"/>
    </source>
</evidence>
<accession>A0A375ILR1</accession>
<geneLocation type="plasmid" evidence="4">
    <name>II</name>
</geneLocation>
<feature type="region of interest" description="Disordered" evidence="2">
    <location>
        <begin position="123"/>
        <end position="145"/>
    </location>
</feature>
<evidence type="ECO:0000313" key="5">
    <source>
        <dbReference type="Proteomes" id="UP000255505"/>
    </source>
</evidence>
<dbReference type="InterPro" id="IPR000644">
    <property type="entry name" value="CBS_dom"/>
</dbReference>
<keyword evidence="1" id="KW-0129">CBS domain</keyword>
<sequence>MGPPVTQPAAQAALHVQQSLASRCIAVFPQIVHSGWSGITAGRLLRPAPTVSPAASNDAVLRTFQEQPELQAVAVVNDEGRPLAIIGRQAFIDRYAAPFHRELYGRRPASPWPAAIRPASTSVPASRTWRRSCRARTRARSRTAS</sequence>
<gene>
    <name evidence="4" type="ORF">CT19425_MP50027</name>
</gene>
<name>A0A375ILR1_9BURK</name>